<dbReference type="PANTHER" id="PTHR43649">
    <property type="entry name" value="ARABINOSE-BINDING PROTEIN-RELATED"/>
    <property type="match status" value="1"/>
</dbReference>
<evidence type="ECO:0000313" key="2">
    <source>
        <dbReference type="EMBL" id="MCU6794699.1"/>
    </source>
</evidence>
<name>A0ABT2UJ79_9BACL</name>
<keyword evidence="1" id="KW-0732">Signal</keyword>
<reference evidence="2 3" key="1">
    <citation type="submission" date="2022-09" db="EMBL/GenBank/DDBJ databases">
        <authorList>
            <person name="Han X.L."/>
            <person name="Wang Q."/>
            <person name="Lu T."/>
        </authorList>
    </citation>
    <scope>NUCLEOTIDE SEQUENCE [LARGE SCALE GENOMIC DNA]</scope>
    <source>
        <strain evidence="2 3">WQ 127069</strain>
    </source>
</reference>
<evidence type="ECO:0000256" key="1">
    <source>
        <dbReference type="SAM" id="SignalP"/>
    </source>
</evidence>
<dbReference type="PANTHER" id="PTHR43649:SF32">
    <property type="entry name" value="SUGAR BINDING SECRETED PROTEIN"/>
    <property type="match status" value="1"/>
</dbReference>
<gene>
    <name evidence="2" type="ORF">OB236_21545</name>
</gene>
<evidence type="ECO:0000313" key="3">
    <source>
        <dbReference type="Proteomes" id="UP001652445"/>
    </source>
</evidence>
<dbReference type="RefSeq" id="WP_240419137.1">
    <property type="nucleotide sequence ID" value="NZ_JAOQIO010000084.1"/>
</dbReference>
<dbReference type="InterPro" id="IPR006059">
    <property type="entry name" value="SBP"/>
</dbReference>
<keyword evidence="3" id="KW-1185">Reference proteome</keyword>
<dbReference type="SUPFAM" id="SSF53850">
    <property type="entry name" value="Periplasmic binding protein-like II"/>
    <property type="match status" value="1"/>
</dbReference>
<comment type="caution">
    <text evidence="2">The sequence shown here is derived from an EMBL/GenBank/DDBJ whole genome shotgun (WGS) entry which is preliminary data.</text>
</comment>
<dbReference type="Pfam" id="PF13416">
    <property type="entry name" value="SBP_bac_8"/>
    <property type="match status" value="1"/>
</dbReference>
<organism evidence="2 3">
    <name type="scientific">Paenibacillus baimaensis</name>
    <dbReference type="NCBI Taxonomy" id="2982185"/>
    <lineage>
        <taxon>Bacteria</taxon>
        <taxon>Bacillati</taxon>
        <taxon>Bacillota</taxon>
        <taxon>Bacilli</taxon>
        <taxon>Bacillales</taxon>
        <taxon>Paenibacillaceae</taxon>
        <taxon>Paenibacillus</taxon>
    </lineage>
</organism>
<dbReference type="EMBL" id="JAOQIO010000084">
    <property type="protein sequence ID" value="MCU6794699.1"/>
    <property type="molecule type" value="Genomic_DNA"/>
</dbReference>
<accession>A0ABT2UJ79</accession>
<protein>
    <submittedName>
        <fullName evidence="2">Extracellular solute-binding protein</fullName>
    </submittedName>
</protein>
<dbReference type="Gene3D" id="3.40.190.10">
    <property type="entry name" value="Periplasmic binding protein-like II"/>
    <property type="match status" value="1"/>
</dbReference>
<sequence>MKLATKMSTAGVALLLAASMAACSSGVTPAAEPAKSTGATDAKTEAKTDKPVELTFWSLGTNGYEKLAEEYKAVKPNVTIKIQNTADQTAHHNNMLTALSANKGAPDIFMVEIAFLEKFMEAKDKFNNLNDLGASSLKGNYLDWKWKQASSTDGKFQLGLPTDVGPTVVYYRTDLLEQAGIASKPEEFYKEIATWDKFAETANKFKQKTGKTFVDIPGLLFNGLRDQGNEIFYNNNDEFIGDKNPQVKKAYDFTVKGIKEGWVGKNVLWTPEWAKETNDGGFAVMLAPAWMSGVIKGNAKDATGKWMITQMPEGAGNWGGSFLSIPKESKNAKEAYEFISWMDSKDGQLKSYISNGLMPSIPAVYEEAKFKELKDSFYNNQAISVEFAKATKSVKPIRYGKLHDATDSIFKESLSNVQQKGSDPQAEWDSAIKKIKELNKRS</sequence>
<dbReference type="PROSITE" id="PS51257">
    <property type="entry name" value="PROKAR_LIPOPROTEIN"/>
    <property type="match status" value="1"/>
</dbReference>
<feature type="signal peptide" evidence="1">
    <location>
        <begin position="1"/>
        <end position="30"/>
    </location>
</feature>
<feature type="chain" id="PRO_5045209077" evidence="1">
    <location>
        <begin position="31"/>
        <end position="442"/>
    </location>
</feature>
<proteinExistence type="predicted"/>
<dbReference type="InterPro" id="IPR050490">
    <property type="entry name" value="Bact_solute-bd_prot1"/>
</dbReference>
<dbReference type="Proteomes" id="UP001652445">
    <property type="component" value="Unassembled WGS sequence"/>
</dbReference>